<proteinExistence type="predicted"/>
<organism evidence="1 2">
    <name type="scientific">Eruca vesicaria subsp. sativa</name>
    <name type="common">Garden rocket</name>
    <name type="synonym">Eruca sativa</name>
    <dbReference type="NCBI Taxonomy" id="29727"/>
    <lineage>
        <taxon>Eukaryota</taxon>
        <taxon>Viridiplantae</taxon>
        <taxon>Streptophyta</taxon>
        <taxon>Embryophyta</taxon>
        <taxon>Tracheophyta</taxon>
        <taxon>Spermatophyta</taxon>
        <taxon>Magnoliopsida</taxon>
        <taxon>eudicotyledons</taxon>
        <taxon>Gunneridae</taxon>
        <taxon>Pentapetalae</taxon>
        <taxon>rosids</taxon>
        <taxon>malvids</taxon>
        <taxon>Brassicales</taxon>
        <taxon>Brassicaceae</taxon>
        <taxon>Brassiceae</taxon>
        <taxon>Eruca</taxon>
    </lineage>
</organism>
<dbReference type="Gene3D" id="3.30.530.20">
    <property type="match status" value="1"/>
</dbReference>
<dbReference type="InterPro" id="IPR023393">
    <property type="entry name" value="START-like_dom_sf"/>
</dbReference>
<name>A0ABC8L0J5_ERUVS</name>
<protein>
    <submittedName>
        <fullName evidence="1">Uncharacterized protein</fullName>
    </submittedName>
</protein>
<comment type="caution">
    <text evidence="1">The sequence shown here is derived from an EMBL/GenBank/DDBJ whole genome shotgun (WGS) entry which is preliminary data.</text>
</comment>
<dbReference type="AlphaFoldDB" id="A0ABC8L0J5"/>
<keyword evidence="2" id="KW-1185">Reference proteome</keyword>
<gene>
    <name evidence="1" type="ORF">ERUC_LOCUS29964</name>
</gene>
<evidence type="ECO:0000313" key="2">
    <source>
        <dbReference type="Proteomes" id="UP001642260"/>
    </source>
</evidence>
<accession>A0ABC8L0J5</accession>
<reference evidence="1 2" key="1">
    <citation type="submission" date="2022-03" db="EMBL/GenBank/DDBJ databases">
        <authorList>
            <person name="Macdonald S."/>
            <person name="Ahmed S."/>
            <person name="Newling K."/>
        </authorList>
    </citation>
    <scope>NUCLEOTIDE SEQUENCE [LARGE SCALE GENOMIC DNA]</scope>
</reference>
<dbReference type="Proteomes" id="UP001642260">
    <property type="component" value="Unassembled WGS sequence"/>
</dbReference>
<sequence length="77" mass="8898">MNLEFSCSWRGTPVKKLPVGYIVNEFVVLEKDKVKRVYNVVLESYIVDIPKGNTEEDTRMFVNTVVNNILAWNLFSS</sequence>
<evidence type="ECO:0000313" key="1">
    <source>
        <dbReference type="EMBL" id="CAH8364208.1"/>
    </source>
</evidence>
<dbReference type="EMBL" id="CAKOAT010382599">
    <property type="protein sequence ID" value="CAH8364208.1"/>
    <property type="molecule type" value="Genomic_DNA"/>
</dbReference>